<dbReference type="HOGENOM" id="CLU_043016_0_0_3"/>
<evidence type="ECO:0000313" key="1">
    <source>
        <dbReference type="EMBL" id="AFZ15526.1"/>
    </source>
</evidence>
<dbReference type="AlphaFoldDB" id="K9W5S7"/>
<name>K9W5S7_9CYAN</name>
<reference evidence="1 2" key="1">
    <citation type="submission" date="2012-06" db="EMBL/GenBank/DDBJ databases">
        <title>Finished plasmid 2 of genome of Crinalium epipsammum PCC 9333.</title>
        <authorList>
            <consortium name="US DOE Joint Genome Institute"/>
            <person name="Gugger M."/>
            <person name="Coursin T."/>
            <person name="Rippka R."/>
            <person name="Tandeau De Marsac N."/>
            <person name="Huntemann M."/>
            <person name="Wei C.-L."/>
            <person name="Han J."/>
            <person name="Detter J.C."/>
            <person name="Han C."/>
            <person name="Tapia R."/>
            <person name="Davenport K."/>
            <person name="Daligault H."/>
            <person name="Erkkila T."/>
            <person name="Gu W."/>
            <person name="Munk A.C.C."/>
            <person name="Teshima H."/>
            <person name="Xu Y."/>
            <person name="Chain P."/>
            <person name="Chen A."/>
            <person name="Krypides N."/>
            <person name="Mavromatis K."/>
            <person name="Markowitz V."/>
            <person name="Szeto E."/>
            <person name="Ivanova N."/>
            <person name="Mikhailova N."/>
            <person name="Ovchinnikova G."/>
            <person name="Pagani I."/>
            <person name="Pati A."/>
            <person name="Goodwin L."/>
            <person name="Peters L."/>
            <person name="Pitluck S."/>
            <person name="Woyke T."/>
            <person name="Kerfeld C."/>
        </authorList>
    </citation>
    <scope>NUCLEOTIDE SEQUENCE [LARGE SCALE GENOMIC DNA]</scope>
    <source>
        <strain evidence="1 2">PCC 9333</strain>
        <plasmid evidence="2">Plasmid pCRI9333.02</plasmid>
    </source>
</reference>
<organism evidence="1 2">
    <name type="scientific">Crinalium epipsammum PCC 9333</name>
    <dbReference type="NCBI Taxonomy" id="1173022"/>
    <lineage>
        <taxon>Bacteria</taxon>
        <taxon>Bacillati</taxon>
        <taxon>Cyanobacteriota</taxon>
        <taxon>Cyanophyceae</taxon>
        <taxon>Gomontiellales</taxon>
        <taxon>Gomontiellaceae</taxon>
        <taxon>Crinalium</taxon>
    </lineage>
</organism>
<dbReference type="SUPFAM" id="SSF53067">
    <property type="entry name" value="Actin-like ATPase domain"/>
    <property type="match status" value="1"/>
</dbReference>
<evidence type="ECO:0000313" key="2">
    <source>
        <dbReference type="Proteomes" id="UP000010472"/>
    </source>
</evidence>
<dbReference type="PATRIC" id="fig|1173022.3.peg.5135"/>
<keyword evidence="2" id="KW-1185">Reference proteome</keyword>
<dbReference type="InterPro" id="IPR043129">
    <property type="entry name" value="ATPase_NBD"/>
</dbReference>
<dbReference type="Proteomes" id="UP000010472">
    <property type="component" value="Plasmid pCRI9333.02"/>
</dbReference>
<dbReference type="OrthoDB" id="528098at2"/>
<sequence length="426" mass="49365">MADESHLYISIDTGGSQTKIIYQFQNWKQPSYLLMPPGVEQISTDQLQRYQETLGWVGHPTAEQQAWLEWEDSIYVVGEFASKFAPQDRIKERKYENALYKVLAAIGVILENHKVVSKKKLNIYLALVFPWNEYNDRNRFSEQLELMFKSFKFRGESRKLNLSHFLCRPEGGGLAAIRIKQEGLAWLQSKKIAVLMFGHRNVTLIYLEKGALKYGDSPLLGFSLMLDEVCSRVSGLEREQLASAIFQGIYEAECDIYTGYRTLHPEWIKLKSIKALVTANNPKLRESELRDIAKSIEVTTLNYWETIKKWLDKNLPTLPDEVIIGGGAATFIEPELEKYFNCSTSSSYRDTKGKRPPQYKWENSKLPHSDMFWATDIEKQIEQIFNLHYRHKEQYLLQRLIDSFGMFDQLKDTVAEITNAKKEKSA</sequence>
<protein>
    <recommendedName>
        <fullName evidence="3">ParM/StbA family protein</fullName>
    </recommendedName>
</protein>
<evidence type="ECO:0008006" key="3">
    <source>
        <dbReference type="Google" id="ProtNLM"/>
    </source>
</evidence>
<proteinExistence type="predicted"/>
<keyword evidence="1" id="KW-0614">Plasmid</keyword>
<accession>K9W5S7</accession>
<dbReference type="CDD" id="cd10227">
    <property type="entry name" value="ASKHA_NBD_ParM-like"/>
    <property type="match status" value="1"/>
</dbReference>
<dbReference type="Gene3D" id="3.30.420.40">
    <property type="match status" value="1"/>
</dbReference>
<dbReference type="EMBL" id="CP003622">
    <property type="protein sequence ID" value="AFZ15526.1"/>
    <property type="molecule type" value="Genomic_DNA"/>
</dbReference>
<dbReference type="KEGG" id="cep:Cri9333_4750"/>
<geneLocation type="plasmid" evidence="1 2">
    <name>pCRI9333.02</name>
</geneLocation>
<gene>
    <name evidence="1" type="ORF">Cri9333_4750</name>
</gene>
<dbReference type="RefSeq" id="WP_015179957.1">
    <property type="nucleotide sequence ID" value="NC_019734.1"/>
</dbReference>